<proteinExistence type="predicted"/>
<comment type="caution">
    <text evidence="2">The sequence shown here is derived from an EMBL/GenBank/DDBJ whole genome shotgun (WGS) entry which is preliminary data.</text>
</comment>
<organism evidence="2 3">
    <name type="scientific">Ventrimonas faecis</name>
    <dbReference type="NCBI Taxonomy" id="3133170"/>
    <lineage>
        <taxon>Bacteria</taxon>
        <taxon>Bacillati</taxon>
        <taxon>Bacillota</taxon>
        <taxon>Clostridia</taxon>
        <taxon>Lachnospirales</taxon>
        <taxon>Lachnospiraceae</taxon>
        <taxon>Ventrimonas</taxon>
    </lineage>
</organism>
<dbReference type="Proteomes" id="UP001437460">
    <property type="component" value="Unassembled WGS sequence"/>
</dbReference>
<reference evidence="2 3" key="1">
    <citation type="submission" date="2024-03" db="EMBL/GenBank/DDBJ databases">
        <title>Human intestinal bacterial collection.</title>
        <authorList>
            <person name="Pauvert C."/>
            <person name="Hitch T.C.A."/>
            <person name="Clavel T."/>
        </authorList>
    </citation>
    <scope>NUCLEOTIDE SEQUENCE [LARGE SCALE GENOMIC DNA]</scope>
    <source>
        <strain evidence="2 3">CLA-AP-H27</strain>
    </source>
</reference>
<keyword evidence="1" id="KW-0812">Transmembrane</keyword>
<dbReference type="EMBL" id="JBBMFJ010000014">
    <property type="protein sequence ID" value="MEQ2563077.1"/>
    <property type="molecule type" value="Genomic_DNA"/>
</dbReference>
<evidence type="ECO:0000313" key="3">
    <source>
        <dbReference type="Proteomes" id="UP001437460"/>
    </source>
</evidence>
<keyword evidence="3" id="KW-1185">Reference proteome</keyword>
<keyword evidence="1" id="KW-1133">Transmembrane helix</keyword>
<protein>
    <submittedName>
        <fullName evidence="2">Short-chain dehydrogenase</fullName>
    </submittedName>
</protein>
<evidence type="ECO:0000256" key="1">
    <source>
        <dbReference type="SAM" id="Phobius"/>
    </source>
</evidence>
<feature type="transmembrane region" description="Helical" evidence="1">
    <location>
        <begin position="12"/>
        <end position="34"/>
    </location>
</feature>
<gene>
    <name evidence="2" type="ORF">WMO41_07850</name>
</gene>
<evidence type="ECO:0000313" key="2">
    <source>
        <dbReference type="EMBL" id="MEQ2563077.1"/>
    </source>
</evidence>
<keyword evidence="1" id="KW-0472">Membrane</keyword>
<dbReference type="RefSeq" id="WP_177292314.1">
    <property type="nucleotide sequence ID" value="NZ_JBBMFJ010000014.1"/>
</dbReference>
<accession>A0ABV1HL78</accession>
<name>A0ABV1HL78_9FIRM</name>
<sequence length="144" mass="16034">MAKQEIRRKANIGSSSLILIFIVLCLVTFSVLSLGNAKREDALSVRSADSVQEYYRADAQGEAFLQMADQALLKGDKDSLAPYLQSDTGTYCTDVSMDAGQALRVELNLDWEKKTYKILSWKVYHQEDYEIDQSIPVWSGAGAS</sequence>